<gene>
    <name evidence="2" type="ORF">g.1587</name>
</gene>
<reference evidence="2" key="1">
    <citation type="submission" date="2015-11" db="EMBL/GenBank/DDBJ databases">
        <title>De novo transcriptome assembly of four potential Pierce s Disease insect vectors from Arizona vineyards.</title>
        <authorList>
            <person name="Tassone E.E."/>
        </authorList>
    </citation>
    <scope>NUCLEOTIDE SEQUENCE</scope>
</reference>
<sequence>FLMIRQESSEESNEDSDNLLELREPMADDPRIDNNARIDDSPEIFEERMRKQDYGPPGVWSSNQPRPSVRTPARNIVRIGLPVIRGPARVLGNKPNKTKVWSLMTIL</sequence>
<dbReference type="EMBL" id="GEBQ01026760">
    <property type="protein sequence ID" value="JAT13217.1"/>
    <property type="molecule type" value="Transcribed_RNA"/>
</dbReference>
<organism evidence="2">
    <name type="scientific">Graphocephala atropunctata</name>
    <dbReference type="NCBI Taxonomy" id="36148"/>
    <lineage>
        <taxon>Eukaryota</taxon>
        <taxon>Metazoa</taxon>
        <taxon>Ecdysozoa</taxon>
        <taxon>Arthropoda</taxon>
        <taxon>Hexapoda</taxon>
        <taxon>Insecta</taxon>
        <taxon>Pterygota</taxon>
        <taxon>Neoptera</taxon>
        <taxon>Paraneoptera</taxon>
        <taxon>Hemiptera</taxon>
        <taxon>Auchenorrhyncha</taxon>
        <taxon>Membracoidea</taxon>
        <taxon>Cicadellidae</taxon>
        <taxon>Cicadellinae</taxon>
        <taxon>Cicadellini</taxon>
        <taxon>Graphocephala</taxon>
    </lineage>
</organism>
<dbReference type="AlphaFoldDB" id="A0A1B6KP58"/>
<accession>A0A1B6KP58</accession>
<feature type="non-terminal residue" evidence="2">
    <location>
        <position position="1"/>
    </location>
</feature>
<feature type="region of interest" description="Disordered" evidence="1">
    <location>
        <begin position="24"/>
        <end position="43"/>
    </location>
</feature>
<proteinExistence type="predicted"/>
<protein>
    <submittedName>
        <fullName evidence="2">Uncharacterized protein</fullName>
    </submittedName>
</protein>
<evidence type="ECO:0000313" key="2">
    <source>
        <dbReference type="EMBL" id="JAT13217.1"/>
    </source>
</evidence>
<name>A0A1B6KP58_9HEMI</name>
<feature type="region of interest" description="Disordered" evidence="1">
    <location>
        <begin position="52"/>
        <end position="73"/>
    </location>
</feature>
<evidence type="ECO:0000256" key="1">
    <source>
        <dbReference type="SAM" id="MobiDB-lite"/>
    </source>
</evidence>